<dbReference type="SUPFAM" id="SSF47336">
    <property type="entry name" value="ACP-like"/>
    <property type="match status" value="1"/>
</dbReference>
<dbReference type="OrthoDB" id="3537906at2"/>
<dbReference type="RefSeq" id="WP_122189132.1">
    <property type="nucleotide sequence ID" value="NZ_RFFH01000007.1"/>
</dbReference>
<evidence type="ECO:0000256" key="1">
    <source>
        <dbReference type="ARBA" id="ARBA00022450"/>
    </source>
</evidence>
<keyword evidence="2" id="KW-0597">Phosphoprotein</keyword>
<protein>
    <submittedName>
        <fullName evidence="4">Acyl carrier protein</fullName>
    </submittedName>
</protein>
<dbReference type="InterPro" id="IPR006162">
    <property type="entry name" value="Ppantetheine_attach_site"/>
</dbReference>
<keyword evidence="1" id="KW-0596">Phosphopantetheine</keyword>
<accession>A0A3M2L0U2</accession>
<dbReference type="Gene3D" id="1.10.1200.10">
    <property type="entry name" value="ACP-like"/>
    <property type="match status" value="1"/>
</dbReference>
<evidence type="ECO:0000256" key="2">
    <source>
        <dbReference type="ARBA" id="ARBA00022553"/>
    </source>
</evidence>
<organism evidence="4 5">
    <name type="scientific">Nocardia stercoris</name>
    <dbReference type="NCBI Taxonomy" id="2483361"/>
    <lineage>
        <taxon>Bacteria</taxon>
        <taxon>Bacillati</taxon>
        <taxon>Actinomycetota</taxon>
        <taxon>Actinomycetes</taxon>
        <taxon>Mycobacteriales</taxon>
        <taxon>Nocardiaceae</taxon>
        <taxon>Nocardia</taxon>
    </lineage>
</organism>
<name>A0A3M2L0U2_9NOCA</name>
<evidence type="ECO:0000259" key="3">
    <source>
        <dbReference type="PROSITE" id="PS50075"/>
    </source>
</evidence>
<dbReference type="PROSITE" id="PS00012">
    <property type="entry name" value="PHOSPHOPANTETHEINE"/>
    <property type="match status" value="1"/>
</dbReference>
<feature type="domain" description="Carrier" evidence="3">
    <location>
        <begin position="1"/>
        <end position="80"/>
    </location>
</feature>
<dbReference type="EMBL" id="RFFH01000007">
    <property type="protein sequence ID" value="RMI31181.1"/>
    <property type="molecule type" value="Genomic_DNA"/>
</dbReference>
<reference evidence="4 5" key="1">
    <citation type="submission" date="2018-10" db="EMBL/GenBank/DDBJ databases">
        <title>Isolation from cow dung.</title>
        <authorList>
            <person name="Ling L."/>
        </authorList>
    </citation>
    <scope>NUCLEOTIDE SEQUENCE [LARGE SCALE GENOMIC DNA]</scope>
    <source>
        <strain evidence="4 5">NEAU-LL90</strain>
    </source>
</reference>
<comment type="caution">
    <text evidence="4">The sequence shown here is derived from an EMBL/GenBank/DDBJ whole genome shotgun (WGS) entry which is preliminary data.</text>
</comment>
<dbReference type="Pfam" id="PF00550">
    <property type="entry name" value="PP-binding"/>
    <property type="match status" value="1"/>
</dbReference>
<proteinExistence type="predicted"/>
<gene>
    <name evidence="4" type="ORF">EBN03_17505</name>
</gene>
<sequence length="87" mass="9388">MATQFTLEDLRRILREGSGDSAGLDGDFAEIEFETLGYESLALLETTSRIKREFGVTLDDDAVVAATTPQQLVDLVNTALLADAQAP</sequence>
<dbReference type="Proteomes" id="UP000279275">
    <property type="component" value="Unassembled WGS sequence"/>
</dbReference>
<evidence type="ECO:0000313" key="4">
    <source>
        <dbReference type="EMBL" id="RMI31181.1"/>
    </source>
</evidence>
<dbReference type="InterPro" id="IPR036736">
    <property type="entry name" value="ACP-like_sf"/>
</dbReference>
<dbReference type="InterPro" id="IPR009081">
    <property type="entry name" value="PP-bd_ACP"/>
</dbReference>
<dbReference type="PROSITE" id="PS50075">
    <property type="entry name" value="CARRIER"/>
    <property type="match status" value="1"/>
</dbReference>
<evidence type="ECO:0000313" key="5">
    <source>
        <dbReference type="Proteomes" id="UP000279275"/>
    </source>
</evidence>
<dbReference type="AlphaFoldDB" id="A0A3M2L0U2"/>
<keyword evidence="5" id="KW-1185">Reference proteome</keyword>